<protein>
    <submittedName>
        <fullName evidence="2">Uncharacterized protein</fullName>
    </submittedName>
</protein>
<dbReference type="AlphaFoldDB" id="A0A316F076"/>
<sequence>MNNPITIFPDEEMAEKFKQKRESLGMTEEEYFAHLMELSDEDEYAEIEDEEPDEEDEETEIEDEETEIEDEEFDEELTGITDISDNDSIIKELKLQVKAREDELIHVNEELNGIINYPRINLLFDLVRGHTLKINNTDIEMVIRTKKDFIQCLVKNFHANIDSEDFGIDSDEFEEMENEAFKDYEEEDENDDEDDE</sequence>
<dbReference type="EMBL" id="QGGO01000002">
    <property type="protein sequence ID" value="PWK28966.1"/>
    <property type="molecule type" value="Genomic_DNA"/>
</dbReference>
<dbReference type="RefSeq" id="WP_146199058.1">
    <property type="nucleotide sequence ID" value="NZ_QGGO01000002.1"/>
</dbReference>
<keyword evidence="3" id="KW-1185">Reference proteome</keyword>
<accession>A0A316F076</accession>
<reference evidence="2 3" key="1">
    <citation type="submission" date="2018-05" db="EMBL/GenBank/DDBJ databases">
        <title>Genomic Encyclopedia of Archaeal and Bacterial Type Strains, Phase II (KMG-II): from individual species to whole genera.</title>
        <authorList>
            <person name="Goeker M."/>
        </authorList>
    </citation>
    <scope>NUCLEOTIDE SEQUENCE [LARGE SCALE GENOMIC DNA]</scope>
    <source>
        <strain evidence="2 3">DSM 22214</strain>
    </source>
</reference>
<proteinExistence type="predicted"/>
<evidence type="ECO:0000313" key="3">
    <source>
        <dbReference type="Proteomes" id="UP000245489"/>
    </source>
</evidence>
<comment type="caution">
    <text evidence="2">The sequence shown here is derived from an EMBL/GenBank/DDBJ whole genome shotgun (WGS) entry which is preliminary data.</text>
</comment>
<organism evidence="2 3">
    <name type="scientific">Arcicella aurantiaca</name>
    <dbReference type="NCBI Taxonomy" id="591202"/>
    <lineage>
        <taxon>Bacteria</taxon>
        <taxon>Pseudomonadati</taxon>
        <taxon>Bacteroidota</taxon>
        <taxon>Cytophagia</taxon>
        <taxon>Cytophagales</taxon>
        <taxon>Flectobacillaceae</taxon>
        <taxon>Arcicella</taxon>
    </lineage>
</organism>
<evidence type="ECO:0000256" key="1">
    <source>
        <dbReference type="SAM" id="MobiDB-lite"/>
    </source>
</evidence>
<gene>
    <name evidence="2" type="ORF">LV89_00519</name>
</gene>
<name>A0A316F076_9BACT</name>
<dbReference type="Proteomes" id="UP000245489">
    <property type="component" value="Unassembled WGS sequence"/>
</dbReference>
<evidence type="ECO:0000313" key="2">
    <source>
        <dbReference type="EMBL" id="PWK28966.1"/>
    </source>
</evidence>
<feature type="region of interest" description="Disordered" evidence="1">
    <location>
        <begin position="176"/>
        <end position="196"/>
    </location>
</feature>
<feature type="region of interest" description="Disordered" evidence="1">
    <location>
        <begin position="40"/>
        <end position="73"/>
    </location>
</feature>